<feature type="compositionally biased region" description="Basic and acidic residues" evidence="1">
    <location>
        <begin position="51"/>
        <end position="79"/>
    </location>
</feature>
<dbReference type="Proteomes" id="UP000712600">
    <property type="component" value="Unassembled WGS sequence"/>
</dbReference>
<sequence length="79" mass="9081">MLLLLVHEVKRKIDSGRRKRNRTEGGEGEEMMSGDGEVDDNVETIGSGGDDNVRLEVNEEEKERKEKEKNECVRRDVHN</sequence>
<name>A0A8S9NP09_BRACR</name>
<evidence type="ECO:0000313" key="3">
    <source>
        <dbReference type="Proteomes" id="UP000712600"/>
    </source>
</evidence>
<reference evidence="2" key="1">
    <citation type="submission" date="2019-12" db="EMBL/GenBank/DDBJ databases">
        <title>Genome sequencing and annotation of Brassica cretica.</title>
        <authorList>
            <person name="Studholme D.J."/>
            <person name="Sarris P."/>
        </authorList>
    </citation>
    <scope>NUCLEOTIDE SEQUENCE</scope>
    <source>
        <strain evidence="2">PFS-109/04</strain>
        <tissue evidence="2">Leaf</tissue>
    </source>
</reference>
<gene>
    <name evidence="2" type="ORF">F2Q69_00010019</name>
</gene>
<accession>A0A8S9NP09</accession>
<feature type="region of interest" description="Disordered" evidence="1">
    <location>
        <begin position="15"/>
        <end position="79"/>
    </location>
</feature>
<comment type="caution">
    <text evidence="2">The sequence shown here is derived from an EMBL/GenBank/DDBJ whole genome shotgun (WGS) entry which is preliminary data.</text>
</comment>
<organism evidence="2 3">
    <name type="scientific">Brassica cretica</name>
    <name type="common">Mustard</name>
    <dbReference type="NCBI Taxonomy" id="69181"/>
    <lineage>
        <taxon>Eukaryota</taxon>
        <taxon>Viridiplantae</taxon>
        <taxon>Streptophyta</taxon>
        <taxon>Embryophyta</taxon>
        <taxon>Tracheophyta</taxon>
        <taxon>Spermatophyta</taxon>
        <taxon>Magnoliopsida</taxon>
        <taxon>eudicotyledons</taxon>
        <taxon>Gunneridae</taxon>
        <taxon>Pentapetalae</taxon>
        <taxon>rosids</taxon>
        <taxon>malvids</taxon>
        <taxon>Brassicales</taxon>
        <taxon>Brassicaceae</taxon>
        <taxon>Brassiceae</taxon>
        <taxon>Brassica</taxon>
    </lineage>
</organism>
<dbReference type="EMBL" id="QGKX02001521">
    <property type="protein sequence ID" value="KAF3506554.1"/>
    <property type="molecule type" value="Genomic_DNA"/>
</dbReference>
<dbReference type="AlphaFoldDB" id="A0A8S9NP09"/>
<evidence type="ECO:0000256" key="1">
    <source>
        <dbReference type="SAM" id="MobiDB-lite"/>
    </source>
</evidence>
<feature type="compositionally biased region" description="Acidic residues" evidence="1">
    <location>
        <begin position="26"/>
        <end position="42"/>
    </location>
</feature>
<proteinExistence type="predicted"/>
<protein>
    <submittedName>
        <fullName evidence="2">Uncharacterized protein</fullName>
    </submittedName>
</protein>
<evidence type="ECO:0000313" key="2">
    <source>
        <dbReference type="EMBL" id="KAF3506554.1"/>
    </source>
</evidence>